<comment type="caution">
    <text evidence="10">The sequence shown here is derived from an EMBL/GenBank/DDBJ whole genome shotgun (WGS) entry which is preliminary data.</text>
</comment>
<proteinExistence type="inferred from homology"/>
<feature type="domain" description="Glycoside hydrolase family 2 immunoglobulin-like beta-sandwich" evidence="5">
    <location>
        <begin position="212"/>
        <end position="306"/>
    </location>
</feature>
<dbReference type="InterPro" id="IPR006103">
    <property type="entry name" value="Glyco_hydro_2_cat"/>
</dbReference>
<dbReference type="InterPro" id="IPR017853">
    <property type="entry name" value="GH"/>
</dbReference>
<dbReference type="InterPro" id="IPR054593">
    <property type="entry name" value="Beta-mannosidase-like_N2"/>
</dbReference>
<feature type="domain" description="DUF4982" evidence="7">
    <location>
        <begin position="618"/>
        <end position="681"/>
    </location>
</feature>
<dbReference type="PRINTS" id="PR00132">
    <property type="entry name" value="GLHYDRLASE2"/>
</dbReference>
<evidence type="ECO:0000313" key="10">
    <source>
        <dbReference type="EMBL" id="SDO19563.1"/>
    </source>
</evidence>
<dbReference type="Pfam" id="PF00703">
    <property type="entry name" value="Glyco_hydro_2"/>
    <property type="match status" value="1"/>
</dbReference>
<dbReference type="Proteomes" id="UP000199134">
    <property type="component" value="Unassembled WGS sequence"/>
</dbReference>
<dbReference type="InterPro" id="IPR036156">
    <property type="entry name" value="Beta-gal/glucu_dom_sf"/>
</dbReference>
<dbReference type="Gene3D" id="2.60.120.260">
    <property type="entry name" value="Galactose-binding domain-like"/>
    <property type="match status" value="1"/>
</dbReference>
<keyword evidence="2" id="KW-0378">Hydrolase</keyword>
<evidence type="ECO:0000259" key="7">
    <source>
        <dbReference type="Pfam" id="PF16355"/>
    </source>
</evidence>
<dbReference type="GO" id="GO:0005975">
    <property type="term" value="P:carbohydrate metabolic process"/>
    <property type="evidence" value="ECO:0007669"/>
    <property type="project" value="InterPro"/>
</dbReference>
<dbReference type="SUPFAM" id="SSF51445">
    <property type="entry name" value="(Trans)glycosidases"/>
    <property type="match status" value="1"/>
</dbReference>
<evidence type="ECO:0000256" key="3">
    <source>
        <dbReference type="ARBA" id="ARBA00023295"/>
    </source>
</evidence>
<evidence type="ECO:0000313" key="11">
    <source>
        <dbReference type="Proteomes" id="UP000199134"/>
    </source>
</evidence>
<feature type="domain" description="Glycoside hydrolase family 2 catalytic" evidence="6">
    <location>
        <begin position="313"/>
        <end position="469"/>
    </location>
</feature>
<feature type="domain" description="Glycoside hydrolase family 2" evidence="8">
    <location>
        <begin position="694"/>
        <end position="795"/>
    </location>
</feature>
<dbReference type="SUPFAM" id="SSF49303">
    <property type="entry name" value="beta-Galactosidase/glucuronidase domain"/>
    <property type="match status" value="1"/>
</dbReference>
<dbReference type="AlphaFoldDB" id="A0A1H0HKJ9"/>
<comment type="similarity">
    <text evidence="1">Belongs to the glycosyl hydrolase 2 family.</text>
</comment>
<dbReference type="InterPro" id="IPR051913">
    <property type="entry name" value="GH2_Domain-Containing"/>
</dbReference>
<feature type="chain" id="PRO_5011764770" evidence="4">
    <location>
        <begin position="23"/>
        <end position="807"/>
    </location>
</feature>
<evidence type="ECO:0000256" key="1">
    <source>
        <dbReference type="ARBA" id="ARBA00007401"/>
    </source>
</evidence>
<dbReference type="SUPFAM" id="SSF49785">
    <property type="entry name" value="Galactose-binding domain-like"/>
    <property type="match status" value="1"/>
</dbReference>
<dbReference type="Pfam" id="PF22666">
    <property type="entry name" value="Glyco_hydro_2_N2"/>
    <property type="match status" value="1"/>
</dbReference>
<dbReference type="Gene3D" id="2.60.40.10">
    <property type="entry name" value="Immunoglobulins"/>
    <property type="match status" value="3"/>
</dbReference>
<evidence type="ECO:0000256" key="4">
    <source>
        <dbReference type="SAM" id="SignalP"/>
    </source>
</evidence>
<evidence type="ECO:0000259" key="8">
    <source>
        <dbReference type="Pfam" id="PF18565"/>
    </source>
</evidence>
<keyword evidence="4" id="KW-0732">Signal</keyword>
<accession>A0A1H0HKJ9</accession>
<sequence length="807" mass="90899">MTRTGLGTLLAVVALGMTTAMAQRHVQTLNDGWRFLAGDVDNGEKTGLNDSGWREVIVPHDFQIEQPWVAPAAGEKADNNDPAANIKSRLSSRGFKEMGQGWYRLHLVPADSLRGRRLLLDFGGIMYVGDVYVNGKKVGGTDYGYVGFQIDVTNELKVGQDNVVAVCADTREPGNSRWYTGGGLFRDVKLVSTNRDLYFERHPLRITTRDNRFVTIAAEVASRGRDKKMPVALRILDPQGQTVYEGRTEMRRSTPTRIVEQQLAEVEIPNAQLWDTDHPNLYTVVATLYNEKGAAVDCVKERFGIRTVEVTPNEGLLLNGKKVLLKGYANHHSLGALGAAAYPRAIEKRIQLMKQFGINHIRTSHNPYSREFIELCDENGILVVDELYDKWTRQHTGGRVPFEALWQTDVPEWIKRDRNSPSVVMWSLGNELQQDANQPFNDFGVTMFKLMRTLIQRYDSTRLVTVAMHPRYRNWQTDSLPCDLAMVTDVQAYNYRYMYFPGDGRRFPWMRFYQSEASVAAMGQNFFEMDLQRVMGLAYWGAIDYLGESQGWPAKGWSQGVFDLELNAKPKAYYMKSFFKADEPVVHIGVIEKKGDMMWNGVQTGNDGMTDHWNRRQGQMLSLVTYTNAEEVELVLNGRSLGKKLNDVKDAKMRNQIRWNNVKYEPGKLVAIARNNGREVARHQIETTSEAVRLKAETDNAAWRADGTDLQHVQVVAVDRKGRRVQTAAGEVTFAVEGPADIVGVVNGDINSNEMLVGSKRSLYNGTCTVILRSKQGEQGKVTLTASAPGMKSVRMVLPIRDDKAHP</sequence>
<dbReference type="InterPro" id="IPR008979">
    <property type="entry name" value="Galactose-bd-like_sf"/>
</dbReference>
<dbReference type="InterPro" id="IPR006102">
    <property type="entry name" value="Ig-like_GH2"/>
</dbReference>
<reference evidence="11" key="1">
    <citation type="submission" date="2016-10" db="EMBL/GenBank/DDBJ databases">
        <authorList>
            <person name="de Groot N.N."/>
        </authorList>
    </citation>
    <scope>NUCLEOTIDE SEQUENCE [LARGE SCALE GENOMIC DNA]</scope>
    <source>
        <strain evidence="11">BP1-145</strain>
    </source>
</reference>
<feature type="signal peptide" evidence="4">
    <location>
        <begin position="1"/>
        <end position="22"/>
    </location>
</feature>
<evidence type="ECO:0000259" key="6">
    <source>
        <dbReference type="Pfam" id="PF02836"/>
    </source>
</evidence>
<keyword evidence="3" id="KW-0326">Glycosidase</keyword>
<dbReference type="InterPro" id="IPR040605">
    <property type="entry name" value="Glyco_hydro2_dom5"/>
</dbReference>
<evidence type="ECO:0000259" key="9">
    <source>
        <dbReference type="Pfam" id="PF22666"/>
    </source>
</evidence>
<dbReference type="InterPro" id="IPR013783">
    <property type="entry name" value="Ig-like_fold"/>
</dbReference>
<name>A0A1H0HKJ9_9BACT</name>
<organism evidence="10 11">
    <name type="scientific">Prevotella communis</name>
    <dbReference type="NCBI Taxonomy" id="2913614"/>
    <lineage>
        <taxon>Bacteria</taxon>
        <taxon>Pseudomonadati</taxon>
        <taxon>Bacteroidota</taxon>
        <taxon>Bacteroidia</taxon>
        <taxon>Bacteroidales</taxon>
        <taxon>Prevotellaceae</taxon>
        <taxon>Prevotella</taxon>
    </lineage>
</organism>
<dbReference type="InterPro" id="IPR006101">
    <property type="entry name" value="Glyco_hydro_2"/>
</dbReference>
<dbReference type="Pfam" id="PF02836">
    <property type="entry name" value="Glyco_hydro_2_C"/>
    <property type="match status" value="1"/>
</dbReference>
<dbReference type="GO" id="GO:0004553">
    <property type="term" value="F:hydrolase activity, hydrolyzing O-glycosyl compounds"/>
    <property type="evidence" value="ECO:0007669"/>
    <property type="project" value="InterPro"/>
</dbReference>
<dbReference type="Gene3D" id="3.20.20.80">
    <property type="entry name" value="Glycosidases"/>
    <property type="match status" value="1"/>
</dbReference>
<dbReference type="Pfam" id="PF16355">
    <property type="entry name" value="DUF4982"/>
    <property type="match status" value="1"/>
</dbReference>
<dbReference type="PANTHER" id="PTHR42732">
    <property type="entry name" value="BETA-GALACTOSIDASE"/>
    <property type="match status" value="1"/>
</dbReference>
<evidence type="ECO:0000256" key="2">
    <source>
        <dbReference type="ARBA" id="ARBA00022801"/>
    </source>
</evidence>
<dbReference type="InterPro" id="IPR032311">
    <property type="entry name" value="DUF4982"/>
</dbReference>
<protein>
    <submittedName>
        <fullName evidence="10">Beta-galactosidase</fullName>
    </submittedName>
</protein>
<dbReference type="Pfam" id="PF18565">
    <property type="entry name" value="Glyco_hydro2_C5"/>
    <property type="match status" value="1"/>
</dbReference>
<feature type="domain" description="Beta-mannosidase-like galactose-binding" evidence="9">
    <location>
        <begin position="102"/>
        <end position="167"/>
    </location>
</feature>
<evidence type="ECO:0000259" key="5">
    <source>
        <dbReference type="Pfam" id="PF00703"/>
    </source>
</evidence>
<dbReference type="PANTHER" id="PTHR42732:SF1">
    <property type="entry name" value="BETA-MANNOSIDASE"/>
    <property type="match status" value="1"/>
</dbReference>
<dbReference type="EMBL" id="FNIW01000011">
    <property type="protein sequence ID" value="SDO19563.1"/>
    <property type="molecule type" value="Genomic_DNA"/>
</dbReference>
<gene>
    <name evidence="10" type="ORF">SAMN04487900_11182</name>
</gene>